<organism evidence="1 2">
    <name type="scientific">Rhabditophanes sp. KR3021</name>
    <dbReference type="NCBI Taxonomy" id="114890"/>
    <lineage>
        <taxon>Eukaryota</taxon>
        <taxon>Metazoa</taxon>
        <taxon>Ecdysozoa</taxon>
        <taxon>Nematoda</taxon>
        <taxon>Chromadorea</taxon>
        <taxon>Rhabditida</taxon>
        <taxon>Tylenchina</taxon>
        <taxon>Panagrolaimomorpha</taxon>
        <taxon>Strongyloidoidea</taxon>
        <taxon>Alloionematidae</taxon>
        <taxon>Rhabditophanes</taxon>
    </lineage>
</organism>
<dbReference type="Proteomes" id="UP000095286">
    <property type="component" value="Unplaced"/>
</dbReference>
<protein>
    <submittedName>
        <fullName evidence="2">Polyprotein</fullName>
    </submittedName>
</protein>
<evidence type="ECO:0000313" key="1">
    <source>
        <dbReference type="Proteomes" id="UP000095286"/>
    </source>
</evidence>
<proteinExistence type="predicted"/>
<accession>A0AC35TXG7</accession>
<name>A0AC35TXG7_9BILA</name>
<sequence length="75" mass="8306">MRPSLNACFQSSLDLKDIGNNVQEYAGFDDLQYLSDGYDDTNPTTESVSDDLLIVSRENESVTVPPVVVLEPLVR</sequence>
<evidence type="ECO:0000313" key="2">
    <source>
        <dbReference type="WBParaSite" id="RSKR_0000555600.1"/>
    </source>
</evidence>
<reference evidence="2" key="1">
    <citation type="submission" date="2016-11" db="UniProtKB">
        <authorList>
            <consortium name="WormBaseParasite"/>
        </authorList>
    </citation>
    <scope>IDENTIFICATION</scope>
    <source>
        <strain evidence="2">KR3021</strain>
    </source>
</reference>
<dbReference type="WBParaSite" id="RSKR_0000555600.1">
    <property type="protein sequence ID" value="RSKR_0000555600.1"/>
    <property type="gene ID" value="RSKR_0000555600"/>
</dbReference>